<evidence type="ECO:0000256" key="1">
    <source>
        <dbReference type="ARBA" id="ARBA00004120"/>
    </source>
</evidence>
<dbReference type="GO" id="GO:0060271">
    <property type="term" value="P:cilium assembly"/>
    <property type="evidence" value="ECO:0007669"/>
    <property type="project" value="TreeGrafter"/>
</dbReference>
<keyword evidence="2" id="KW-0963">Cytoplasm</keyword>
<dbReference type="GO" id="GO:0036038">
    <property type="term" value="C:MKS complex"/>
    <property type="evidence" value="ECO:0007669"/>
    <property type="project" value="TreeGrafter"/>
</dbReference>
<feature type="compositionally biased region" description="Acidic residues" evidence="7">
    <location>
        <begin position="189"/>
        <end position="205"/>
    </location>
</feature>
<keyword evidence="4" id="KW-0206">Cytoskeleton</keyword>
<accession>A0A7J6N1V3</accession>
<comment type="caution">
    <text evidence="8">The sequence shown here is derived from an EMBL/GenBank/DDBJ whole genome shotgun (WGS) entry which is preliminary data.</text>
</comment>
<organism evidence="8 9">
    <name type="scientific">Perkinsus chesapeaki</name>
    <name type="common">Clam parasite</name>
    <name type="synonym">Perkinsus andrewsi</name>
    <dbReference type="NCBI Taxonomy" id="330153"/>
    <lineage>
        <taxon>Eukaryota</taxon>
        <taxon>Sar</taxon>
        <taxon>Alveolata</taxon>
        <taxon>Perkinsozoa</taxon>
        <taxon>Perkinsea</taxon>
        <taxon>Perkinsida</taxon>
        <taxon>Perkinsidae</taxon>
        <taxon>Perkinsus</taxon>
    </lineage>
</organism>
<dbReference type="PROSITE" id="PS51381">
    <property type="entry name" value="C2_B9"/>
    <property type="match status" value="1"/>
</dbReference>
<evidence type="ECO:0000256" key="6">
    <source>
        <dbReference type="ARBA" id="ARBA00039272"/>
    </source>
</evidence>
<dbReference type="PANTHER" id="PTHR12968:SF2">
    <property type="entry name" value="B9 DOMAIN-CONTAINING PROTEIN 2"/>
    <property type="match status" value="1"/>
</dbReference>
<evidence type="ECO:0000256" key="4">
    <source>
        <dbReference type="ARBA" id="ARBA00023212"/>
    </source>
</evidence>
<dbReference type="OrthoDB" id="184109at2759"/>
<dbReference type="EMBL" id="JAAPAO010000006">
    <property type="protein sequence ID" value="KAF4677888.1"/>
    <property type="molecule type" value="Genomic_DNA"/>
</dbReference>
<evidence type="ECO:0000313" key="9">
    <source>
        <dbReference type="Proteomes" id="UP000591131"/>
    </source>
</evidence>
<evidence type="ECO:0000256" key="2">
    <source>
        <dbReference type="ARBA" id="ARBA00022490"/>
    </source>
</evidence>
<feature type="compositionally biased region" description="Basic residues" evidence="7">
    <location>
        <begin position="166"/>
        <end position="183"/>
    </location>
</feature>
<keyword evidence="5" id="KW-0966">Cell projection</keyword>
<sequence>MNQEDEWQQVAALPYLVTSVGPVACWSVDDYVAVATEKVVYVLDATAFLEGTTRSALAAGGVTGPVRLLKGQITPSRQITGGEFQAKRLKLEDGEEEFHAAKLLSRRKSADKEVKLKAMELLEGGIKAATTRSKEHPTPVKKVSSGESKKKKKSEKKSKSTEKKAPAKKKATPKRKAKKRRSIVRSDSESEADDDDSDFQMESEAESSSSSSSDDASDLVPEGSEADELANSRPHPRASTASSSSVGGLGGSNLLGQCGGPAGVQDLWVGDVQRVAGANASTQEDILTLLQQHYSVMSTCPKSVHWSPGYACGHGCILALVPRFAFVVQLFVLSEHSTSVNGPDCPTLADLNPSEAWAMPPTETPPLITIEADGQCNQPIELGPRPPPLTVVYPTFAQSPIASSSTDAVVAWAPRKIGPISSALIVCHGTLALFWDIAPEASRFRPFFALSLPSMITSVTCQSLHRSVPLPTEMVLTKAETLRLDGAPSLHDMVDVVECPTVEVETVVVVVGMQSGSVMAACVSLAELPHGIVPLNTPKFIEICRLPSFIENVGCEVLPDAAAITEPKLLVHICAASTAVYEAKVVVWSEDSEYLQGPPECLSIPPVNTAIDDDECSPITGVTPLIGQGYFIMSKSAGTRIAVSALPDRLREISLEGFDPSSKLQGETISPNGTEIIAICCGGTVNKQQSRVMLNRSRKVMIEIEAAVTGTPTGQMNGIDDQANQLLRQILLPNSGNGTNLYDCYLSLLSGRVPPSVDPARPEVLPPIATLESINQALEFSLERVGVLPPGYSTAPLLVYNDSTQPIPASSSSMEVDGMPSNTRLEGIDDMLSKARAVMALHCVYWAMMRRLHTPRATFMAVVSRPFPESTMQNERRAILNLLWTGGQDDLLAQQLLPMDIKEPSFPSPDCPLCDATTPSKMIIDDNARIYICETNPTHKALMCQKTRKPLVYGALLRCSFCSAVFDAFESQDESNDKTPVLRKTATFTKDVVDKNKDTSYLRNRDCEGELVVVGQISHGFGFEPHKPSIGLRVELSVVFPGVEGDRSADGSEKWVSQCRKLGWMPISAQTIRPEQTQTCYTDGSRLLGTSVYPWNHPLDMYLAFNSVGSWPMLKLVVYAVDDTGDPERKTQARISILSYGLLPLPTKPGNHRLHCRTMRTIGCGRFGRFKDALRCYLGLPVTTAVPTNFLDNDRSSFVSVPSGTIVIDCEIIVRRASKLGLLLGGS</sequence>
<feature type="region of interest" description="Disordered" evidence="7">
    <location>
        <begin position="127"/>
        <end position="247"/>
    </location>
</feature>
<dbReference type="InterPro" id="IPR010796">
    <property type="entry name" value="C2_B9-type_dom"/>
</dbReference>
<evidence type="ECO:0000256" key="7">
    <source>
        <dbReference type="SAM" id="MobiDB-lite"/>
    </source>
</evidence>
<proteinExistence type="predicted"/>
<dbReference type="PANTHER" id="PTHR12968">
    <property type="entry name" value="B9 DOMAIN-CONTAINING"/>
    <property type="match status" value="1"/>
</dbReference>
<dbReference type="Pfam" id="PF07162">
    <property type="entry name" value="B9-C2"/>
    <property type="match status" value="1"/>
</dbReference>
<protein>
    <recommendedName>
        <fullName evidence="6">B9 domain-containing protein 2</fullName>
    </recommendedName>
</protein>
<keyword evidence="9" id="KW-1185">Reference proteome</keyword>
<name>A0A7J6N1V3_PERCH</name>
<evidence type="ECO:0000256" key="3">
    <source>
        <dbReference type="ARBA" id="ARBA00022794"/>
    </source>
</evidence>
<comment type="subcellular location">
    <subcellularLocation>
        <location evidence="1">Cytoplasm</location>
        <location evidence="1">Cytoskeleton</location>
        <location evidence="1">Cilium basal body</location>
    </subcellularLocation>
</comment>
<dbReference type="AlphaFoldDB" id="A0A7J6N1V3"/>
<gene>
    <name evidence="8" type="ORF">FOL47_008953</name>
</gene>
<reference evidence="8 9" key="1">
    <citation type="submission" date="2020-04" db="EMBL/GenBank/DDBJ databases">
        <title>Perkinsus chesapeaki whole genome sequence.</title>
        <authorList>
            <person name="Bogema D.R."/>
        </authorList>
    </citation>
    <scope>NUCLEOTIDE SEQUENCE [LARGE SCALE GENOMIC DNA]</scope>
    <source>
        <strain evidence="8">ATCC PRA-425</strain>
    </source>
</reference>
<evidence type="ECO:0000256" key="5">
    <source>
        <dbReference type="ARBA" id="ARBA00023273"/>
    </source>
</evidence>
<evidence type="ECO:0000313" key="8">
    <source>
        <dbReference type="EMBL" id="KAF4677888.1"/>
    </source>
</evidence>
<keyword evidence="3" id="KW-0970">Cilium biogenesis/degradation</keyword>
<dbReference type="Proteomes" id="UP000591131">
    <property type="component" value="Unassembled WGS sequence"/>
</dbReference>